<dbReference type="EMBL" id="JACHJN010000002">
    <property type="protein sequence ID" value="MBB5955001.1"/>
    <property type="molecule type" value="Genomic_DNA"/>
</dbReference>
<dbReference type="InterPro" id="IPR011089">
    <property type="entry name" value="GmrSD_C"/>
</dbReference>
<evidence type="ECO:0000259" key="1">
    <source>
        <dbReference type="Pfam" id="PF03235"/>
    </source>
</evidence>
<sequence>MPRYQRPYAWDTDSVDDLIEDIKRICDDSGDDENHFFGSMVAIESHDHTEAQAIYHEIVDGQQRITTFCILLSCIAMFAKETAESTTDVKVSQRFEIFYEETVEKYLFYDSYDTAAGLKSRRPRLRLGQADDDVFQSLLRGKVPSLGEQSRVSHKRLVEAWNRLHESLIVPLRKISDGDLRLKSLQQLRDKVLVHTFVIHIVTDDKRGGYRLFSVLNDRGARLTVSDLLRSHTLELLDKEDDKRERVASHWDDILAYSGDQVDAFLRTYYPSHKGERAGRDRLYDDVVDLLFSPNSIGLHDPDRVVEEVERIKREFFWYLSMKDGRWPYAESELTSAVNDWQRQRLKHLVALLKHELALPLLLSARACRSERQFAELVHMLELFAFRYKNICDGHASAASAHYYRSAREIRNFERTFDNWNSLRNNLRKLIATKAADHQFKANLNDKLRYDWPSQRNNIKELLTTLDAYWPWLSRGAEGSPTYQSSVIVDLEKISIEHIYPENAQVVVNQLEAVKHELGNLAILDSLDNRKAGNREFIDKVGLYATTGAPGARSLGEYGDWDAGKVRARARKLFELACKVFRI</sequence>
<dbReference type="InterPro" id="IPR004919">
    <property type="entry name" value="GmrSD_N"/>
</dbReference>
<evidence type="ECO:0000259" key="2">
    <source>
        <dbReference type="Pfam" id="PF07510"/>
    </source>
</evidence>
<dbReference type="Pfam" id="PF03235">
    <property type="entry name" value="GmrSD_N"/>
    <property type="match status" value="1"/>
</dbReference>
<feature type="domain" description="GmrSD restriction endonucleases N-terminal" evidence="1">
    <location>
        <begin position="1"/>
        <end position="233"/>
    </location>
</feature>
<evidence type="ECO:0008006" key="5">
    <source>
        <dbReference type="Google" id="ProtNLM"/>
    </source>
</evidence>
<dbReference type="PANTHER" id="PTHR35149:SF1">
    <property type="entry name" value="DUF5655 DOMAIN-CONTAINING PROTEIN"/>
    <property type="match status" value="1"/>
</dbReference>
<dbReference type="Proteomes" id="UP000547510">
    <property type="component" value="Unassembled WGS sequence"/>
</dbReference>
<evidence type="ECO:0000313" key="3">
    <source>
        <dbReference type="EMBL" id="MBB5955001.1"/>
    </source>
</evidence>
<gene>
    <name evidence="3" type="ORF">FHS29_001571</name>
</gene>
<accession>A0A841CCM9</accession>
<dbReference type="PANTHER" id="PTHR35149">
    <property type="entry name" value="SLL5132 PROTEIN"/>
    <property type="match status" value="1"/>
</dbReference>
<protein>
    <recommendedName>
        <fullName evidence="5">DUF262 domain-containing protein</fullName>
    </recommendedName>
</protein>
<dbReference type="Pfam" id="PF07510">
    <property type="entry name" value="GmrSD_C"/>
    <property type="match status" value="1"/>
</dbReference>
<organism evidence="3 4">
    <name type="scientific">Saccharothrix tamanrassetensis</name>
    <dbReference type="NCBI Taxonomy" id="1051531"/>
    <lineage>
        <taxon>Bacteria</taxon>
        <taxon>Bacillati</taxon>
        <taxon>Actinomycetota</taxon>
        <taxon>Actinomycetes</taxon>
        <taxon>Pseudonocardiales</taxon>
        <taxon>Pseudonocardiaceae</taxon>
        <taxon>Saccharothrix</taxon>
    </lineage>
</organism>
<feature type="domain" description="GmrSD restriction endonucleases C-terminal" evidence="2">
    <location>
        <begin position="437"/>
        <end position="575"/>
    </location>
</feature>
<evidence type="ECO:0000313" key="4">
    <source>
        <dbReference type="Proteomes" id="UP000547510"/>
    </source>
</evidence>
<comment type="caution">
    <text evidence="3">The sequence shown here is derived from an EMBL/GenBank/DDBJ whole genome shotgun (WGS) entry which is preliminary data.</text>
</comment>
<dbReference type="AlphaFoldDB" id="A0A841CCM9"/>
<name>A0A841CCM9_9PSEU</name>
<reference evidence="3 4" key="1">
    <citation type="submission" date="2020-08" db="EMBL/GenBank/DDBJ databases">
        <title>Genomic Encyclopedia of Type Strains, Phase III (KMG-III): the genomes of soil and plant-associated and newly described type strains.</title>
        <authorList>
            <person name="Whitman W."/>
        </authorList>
    </citation>
    <scope>NUCLEOTIDE SEQUENCE [LARGE SCALE GENOMIC DNA]</scope>
    <source>
        <strain evidence="3 4">CECT 8640</strain>
    </source>
</reference>
<proteinExistence type="predicted"/>
<keyword evidence="4" id="KW-1185">Reference proteome</keyword>